<feature type="compositionally biased region" description="Basic and acidic residues" evidence="2">
    <location>
        <begin position="458"/>
        <end position="479"/>
    </location>
</feature>
<dbReference type="PROSITE" id="PS50175">
    <property type="entry name" value="ASP_PROT_RETROV"/>
    <property type="match status" value="1"/>
</dbReference>
<evidence type="ECO:0000313" key="6">
    <source>
        <dbReference type="Proteomes" id="UP001642484"/>
    </source>
</evidence>
<organism evidence="5 6">
    <name type="scientific">Durusdinium trenchii</name>
    <dbReference type="NCBI Taxonomy" id="1381693"/>
    <lineage>
        <taxon>Eukaryota</taxon>
        <taxon>Sar</taxon>
        <taxon>Alveolata</taxon>
        <taxon>Dinophyceae</taxon>
        <taxon>Suessiales</taxon>
        <taxon>Symbiodiniaceae</taxon>
        <taxon>Durusdinium</taxon>
    </lineage>
</organism>
<reference evidence="5 6" key="1">
    <citation type="submission" date="2024-02" db="EMBL/GenBank/DDBJ databases">
        <authorList>
            <person name="Chen Y."/>
            <person name="Shah S."/>
            <person name="Dougan E. K."/>
            <person name="Thang M."/>
            <person name="Chan C."/>
        </authorList>
    </citation>
    <scope>NUCLEOTIDE SEQUENCE [LARGE SCALE GENOMIC DNA]</scope>
</reference>
<feature type="coiled-coil region" evidence="1">
    <location>
        <begin position="982"/>
        <end position="1037"/>
    </location>
</feature>
<feature type="region of interest" description="Disordered" evidence="2">
    <location>
        <begin position="452"/>
        <end position="499"/>
    </location>
</feature>
<feature type="region of interest" description="Disordered" evidence="2">
    <location>
        <begin position="617"/>
        <end position="653"/>
    </location>
</feature>
<keyword evidence="6" id="KW-1185">Reference proteome</keyword>
<protein>
    <recommendedName>
        <fullName evidence="7">SAP domain-containing protein</fullName>
    </recommendedName>
</protein>
<keyword evidence="1" id="KW-0175">Coiled coil</keyword>
<dbReference type="InterPro" id="IPR001995">
    <property type="entry name" value="Peptidase_A2_cat"/>
</dbReference>
<evidence type="ECO:0000259" key="3">
    <source>
        <dbReference type="PROSITE" id="PS50175"/>
    </source>
</evidence>
<feature type="compositionally biased region" description="Basic and acidic residues" evidence="2">
    <location>
        <begin position="950"/>
        <end position="974"/>
    </location>
</feature>
<evidence type="ECO:0000313" key="5">
    <source>
        <dbReference type="EMBL" id="CAK9007209.1"/>
    </source>
</evidence>
<name>A0ABP0IYV4_9DINO</name>
<evidence type="ECO:0000256" key="2">
    <source>
        <dbReference type="SAM" id="MobiDB-lite"/>
    </source>
</evidence>
<evidence type="ECO:0000256" key="1">
    <source>
        <dbReference type="SAM" id="Coils"/>
    </source>
</evidence>
<dbReference type="PROSITE" id="PS50800">
    <property type="entry name" value="SAP"/>
    <property type="match status" value="1"/>
</dbReference>
<evidence type="ECO:0000259" key="4">
    <source>
        <dbReference type="PROSITE" id="PS50800"/>
    </source>
</evidence>
<dbReference type="Proteomes" id="UP001642484">
    <property type="component" value="Unassembled WGS sequence"/>
</dbReference>
<evidence type="ECO:0008006" key="7">
    <source>
        <dbReference type="Google" id="ProtNLM"/>
    </source>
</evidence>
<sequence>MGDTAEPDGTGGAAAASNGGALTGVQGLVQALHGLIDVQRSTGFTKHLKPPSVFAPENRGDELNKWMDWRFQFETFIGAVDPSMLSHMKQAEKEENSINDGLPSVRLHIQMTLQDDTTFEDLRQRIEMYEQVSQRWSSDGGLQMGVKPLMDQGVRSLRLVTPTGLATMEIFDLTEDDSPEELMAEDEDESALQVMAIREYDKNPDEAEEIFYDCQSSEESEPLCTPSMEDTRSDALRAQSEDDKGQIQKVCMVRNETPNVVMTLDSGADVSVAPEQYYALGLPGQQRSICMMDAQGGAIKSAGNRRLRLQAYTRAGEMVEFVEQFALGVGVTHPLMSFGRLLKQGWVLSRDSQGLYVEHKEKGLMIPARLERNSLVMDVRVCAVRAEDNETQEMEAMAANDRDSQEVALNVAAESHSMDRGVKRSVEKKEKEEMNDEEDQQMLALMQELSQQVEPDAPADHVEETPPKKLKGEGVEDNQRSPGYTTEESGEVIVEASSSEDGKVQARMARWQNWKLRKGIVKEEPMELSDSPVADVIEDSHVFPVRGEATSLYGFISRELALLEKMPGWHALPNGIVVHSSPQATHFLDPSMAFGPEWCGRMTLLKKKDNSGAWEQVESPVSQYPLLSGEPSSWPDDERDEEGGELPMLAAGSGGRPEIVEDVAFVDPDELRIQIDEAWFDKETKLKDLQEVCKQLGLATSGSKIKVLRRLQSYKHHQEEKMAYEVAQRLFSESRREAIPLTTPKLPSRHEQELHQLTHLPFQPWCQQCVATRSREDPRTKEDQADRKDRGRPVISFDYGFTYTTGILMKTKFAARQRLADAAEDAVGDEQVEKEAKLIGEQEIKTKEDLKKNTGKLAKTLGANARVAVVIALSLLQGGQGADTQEHETEENEGTDTWWVRLLITMICLASVGALSLARLTLQTVQTWCSRRRGHRQPVQRREEEEDADDPHVRRGLQESTDQHEEPHYENDPEKVNMQWQIVHLEVAVAEQEERLKEAREERDRQAREVVRMYNMCSELRFELEAVKEEKDKAQKKAIQELAYNAEGLSLDFYRDYNTSWRQPAQFFTRIEKINRSKLMVCEDTSLMNVEVIKVYLEITGDHEGVSQGNESIRGRCFDQHFWYAPACRSNASSCILSVTGGTGWGISEMLQKATLLGMPLAWATANGWEAYTSLPMDYDAVFYWWTPDPTFLRLNAKTIIFPAHDAVEWSKNIRGTAATRVQIDKYISQD</sequence>
<feature type="domain" description="SAP" evidence="4">
    <location>
        <begin position="681"/>
        <end position="715"/>
    </location>
</feature>
<feature type="domain" description="Peptidase A2" evidence="3">
    <location>
        <begin position="260"/>
        <end position="342"/>
    </location>
</feature>
<gene>
    <name evidence="5" type="ORF">CCMP2556_LOCUS8744</name>
</gene>
<feature type="region of interest" description="Disordered" evidence="2">
    <location>
        <begin position="933"/>
        <end position="974"/>
    </location>
</feature>
<accession>A0ABP0IYV4</accession>
<feature type="compositionally biased region" description="Acidic residues" evidence="2">
    <location>
        <begin position="635"/>
        <end position="644"/>
    </location>
</feature>
<comment type="caution">
    <text evidence="5">The sequence shown here is derived from an EMBL/GenBank/DDBJ whole genome shotgun (WGS) entry which is preliminary data.</text>
</comment>
<proteinExistence type="predicted"/>
<dbReference type="EMBL" id="CAXAMN010004002">
    <property type="protein sequence ID" value="CAK9007209.1"/>
    <property type="molecule type" value="Genomic_DNA"/>
</dbReference>
<feature type="region of interest" description="Disordered" evidence="2">
    <location>
        <begin position="412"/>
        <end position="439"/>
    </location>
</feature>
<feature type="compositionally biased region" description="Basic and acidic residues" evidence="2">
    <location>
        <begin position="416"/>
        <end position="432"/>
    </location>
</feature>
<dbReference type="InterPro" id="IPR003034">
    <property type="entry name" value="SAP_dom"/>
</dbReference>